<evidence type="ECO:0000313" key="3">
    <source>
        <dbReference type="Proteomes" id="UP000780801"/>
    </source>
</evidence>
<feature type="compositionally biased region" description="Low complexity" evidence="1">
    <location>
        <begin position="137"/>
        <end position="153"/>
    </location>
</feature>
<comment type="caution">
    <text evidence="2">The sequence shown here is derived from an EMBL/GenBank/DDBJ whole genome shotgun (WGS) entry which is preliminary data.</text>
</comment>
<evidence type="ECO:0000256" key="1">
    <source>
        <dbReference type="SAM" id="MobiDB-lite"/>
    </source>
</evidence>
<accession>A0A9P6G156</accession>
<proteinExistence type="predicted"/>
<feature type="region of interest" description="Disordered" evidence="1">
    <location>
        <begin position="236"/>
        <end position="305"/>
    </location>
</feature>
<sequence length="600" mass="65537">MGVFGEKHTSLTREQKRQLIHQADTHKLRPTEVCDWVQKTWGLRIARVTVYSILHKQRASLMAGHKDLYQTMQNSISGISSSSSPSDQHRVASATESECLQQNKDTGRVNKYRASPNRSKDNNAHNGTKSLPKRARSSSIVSDRSNSPSSLSSGPLEGFPGEGARWEGQLKRVREPASVELDRAMVAFLKSPASVDGQGRRLNDAELQSHALRLAQSIPNKLGRYRWIVEMDQNKANSDDATPAAAKETNKTDGEDSNEDSDNEVYHSSQESPSPRKRSKPTTSTDSEQKNKDSSSSNYDDPSILSIHPVNWQQTQHPLAPLQLLQPRPTATPSTTSSPLFGSYANVFGSLPPLHIPNATGDNGAFGMSVDGKMRKVPTKDEAYEMLQSLLMYYEQDHSYIGEQQTLLLPRWIHQQRQIIQQESDNKFPWMRQSSPQQQQQQLHAHPLFPLASLLSIPGQQTLAQQQHHSFQQHLQQQSALPSPPLSSSPSFPGYHRHHSSFSSVSSLSTSSSTESSPPPSLSPALSPLSPQSPSLSPPSPFLGLGGSSLTASELSMSLAGDDFFGSVKSVDASSFAAALLGGSPSVALSATGGLDHTIF</sequence>
<dbReference type="AlphaFoldDB" id="A0A9P6G156"/>
<name>A0A9P6G156_9FUNG</name>
<keyword evidence="3" id="KW-1185">Reference proteome</keyword>
<gene>
    <name evidence="2" type="ORF">BGW38_002129</name>
</gene>
<dbReference type="Proteomes" id="UP000780801">
    <property type="component" value="Unassembled WGS sequence"/>
</dbReference>
<organism evidence="2 3">
    <name type="scientific">Lunasporangiospora selenospora</name>
    <dbReference type="NCBI Taxonomy" id="979761"/>
    <lineage>
        <taxon>Eukaryota</taxon>
        <taxon>Fungi</taxon>
        <taxon>Fungi incertae sedis</taxon>
        <taxon>Mucoromycota</taxon>
        <taxon>Mortierellomycotina</taxon>
        <taxon>Mortierellomycetes</taxon>
        <taxon>Mortierellales</taxon>
        <taxon>Mortierellaceae</taxon>
        <taxon>Lunasporangiospora</taxon>
    </lineage>
</organism>
<feature type="region of interest" description="Disordered" evidence="1">
    <location>
        <begin position="463"/>
        <end position="542"/>
    </location>
</feature>
<protein>
    <recommendedName>
        <fullName evidence="4">Homeodomain-like domain-containing protein</fullName>
    </recommendedName>
</protein>
<dbReference type="OrthoDB" id="2436657at2759"/>
<reference evidence="2" key="1">
    <citation type="journal article" date="2020" name="Fungal Divers.">
        <title>Resolving the Mortierellaceae phylogeny through synthesis of multi-gene phylogenetics and phylogenomics.</title>
        <authorList>
            <person name="Vandepol N."/>
            <person name="Liber J."/>
            <person name="Desiro A."/>
            <person name="Na H."/>
            <person name="Kennedy M."/>
            <person name="Barry K."/>
            <person name="Grigoriev I.V."/>
            <person name="Miller A.N."/>
            <person name="O'Donnell K."/>
            <person name="Stajich J.E."/>
            <person name="Bonito G."/>
        </authorList>
    </citation>
    <scope>NUCLEOTIDE SEQUENCE</scope>
    <source>
        <strain evidence="2">KOD1015</strain>
    </source>
</reference>
<feature type="region of interest" description="Disordered" evidence="1">
    <location>
        <begin position="76"/>
        <end position="163"/>
    </location>
</feature>
<feature type="compositionally biased region" description="Low complexity" evidence="1">
    <location>
        <begin position="501"/>
        <end position="516"/>
    </location>
</feature>
<feature type="compositionally biased region" description="Low complexity" evidence="1">
    <location>
        <begin position="523"/>
        <end position="535"/>
    </location>
</feature>
<evidence type="ECO:0000313" key="2">
    <source>
        <dbReference type="EMBL" id="KAF9585495.1"/>
    </source>
</evidence>
<feature type="compositionally biased region" description="Low complexity" evidence="1">
    <location>
        <begin position="76"/>
        <end position="86"/>
    </location>
</feature>
<feature type="compositionally biased region" description="Polar residues" evidence="1">
    <location>
        <begin position="94"/>
        <end position="104"/>
    </location>
</feature>
<evidence type="ECO:0008006" key="4">
    <source>
        <dbReference type="Google" id="ProtNLM"/>
    </source>
</evidence>
<feature type="compositionally biased region" description="Low complexity" evidence="1">
    <location>
        <begin position="294"/>
        <end position="305"/>
    </location>
</feature>
<feature type="compositionally biased region" description="Low complexity" evidence="1">
    <location>
        <begin position="463"/>
        <end position="481"/>
    </location>
</feature>
<dbReference type="EMBL" id="JAABOA010000172">
    <property type="protein sequence ID" value="KAF9585495.1"/>
    <property type="molecule type" value="Genomic_DNA"/>
</dbReference>
<dbReference type="Gene3D" id="1.10.10.60">
    <property type="entry name" value="Homeodomain-like"/>
    <property type="match status" value="1"/>
</dbReference>